<feature type="transmembrane region" description="Helical" evidence="2">
    <location>
        <begin position="58"/>
        <end position="78"/>
    </location>
</feature>
<evidence type="ECO:0000313" key="4">
    <source>
        <dbReference type="Proteomes" id="UP000184016"/>
    </source>
</evidence>
<sequence length="82" mass="9381">MTTTSIATNDTSSVTIRTQREMEKHPELVEALLTEQKEAMQRLENMGRMPLGWGLKTLIWGLRLYVVFMLVAVAFTVVNNLR</sequence>
<keyword evidence="2" id="KW-0472">Membrane</keyword>
<dbReference type="RefSeq" id="WP_072873302.1">
    <property type="nucleotide sequence ID" value="NZ_FRAF01000005.1"/>
</dbReference>
<reference evidence="4" key="1">
    <citation type="submission" date="2016-11" db="EMBL/GenBank/DDBJ databases">
        <authorList>
            <person name="Varghese N."/>
            <person name="Submissions S."/>
        </authorList>
    </citation>
    <scope>NUCLEOTIDE SEQUENCE [LARGE SCALE GENOMIC DNA]</scope>
    <source>
        <strain evidence="4">USBA-503</strain>
    </source>
</reference>
<organism evidence="3 4">
    <name type="scientific">Alicyclobacillus tolerans</name>
    <dbReference type="NCBI Taxonomy" id="90970"/>
    <lineage>
        <taxon>Bacteria</taxon>
        <taxon>Bacillati</taxon>
        <taxon>Bacillota</taxon>
        <taxon>Bacilli</taxon>
        <taxon>Bacillales</taxon>
        <taxon>Alicyclobacillaceae</taxon>
        <taxon>Alicyclobacillus</taxon>
    </lineage>
</organism>
<keyword evidence="4" id="KW-1185">Reference proteome</keyword>
<dbReference type="AlphaFoldDB" id="A0A1M6N2J9"/>
<gene>
    <name evidence="3" type="ORF">SAMN05443507_10558</name>
</gene>
<feature type="region of interest" description="Disordered" evidence="1">
    <location>
        <begin position="1"/>
        <end position="20"/>
    </location>
</feature>
<accession>A0A1M6N2J9</accession>
<feature type="compositionally biased region" description="Polar residues" evidence="1">
    <location>
        <begin position="1"/>
        <end position="17"/>
    </location>
</feature>
<dbReference type="EMBL" id="FRAF01000005">
    <property type="protein sequence ID" value="SHJ89941.1"/>
    <property type="molecule type" value="Genomic_DNA"/>
</dbReference>
<keyword evidence="2" id="KW-1133">Transmembrane helix</keyword>
<proteinExistence type="predicted"/>
<dbReference type="STRING" id="1830138.SAMN05443507_10558"/>
<evidence type="ECO:0000256" key="2">
    <source>
        <dbReference type="SAM" id="Phobius"/>
    </source>
</evidence>
<evidence type="ECO:0000313" key="3">
    <source>
        <dbReference type="EMBL" id="SHJ89941.1"/>
    </source>
</evidence>
<protein>
    <submittedName>
        <fullName evidence="3">Uncharacterized protein</fullName>
    </submittedName>
</protein>
<dbReference type="Proteomes" id="UP000184016">
    <property type="component" value="Unassembled WGS sequence"/>
</dbReference>
<keyword evidence="2" id="KW-0812">Transmembrane</keyword>
<evidence type="ECO:0000256" key="1">
    <source>
        <dbReference type="SAM" id="MobiDB-lite"/>
    </source>
</evidence>
<name>A0A1M6N2J9_9BACL</name>